<dbReference type="SMART" id="SM01117">
    <property type="entry name" value="Cyt-b5"/>
    <property type="match status" value="1"/>
</dbReference>
<dbReference type="InterPro" id="IPR001199">
    <property type="entry name" value="Cyt_B5-like_heme/steroid-bd"/>
</dbReference>
<dbReference type="SUPFAM" id="SSF55856">
    <property type="entry name" value="Cytochrome b5-like heme/steroid binding domain"/>
    <property type="match status" value="1"/>
</dbReference>
<comment type="similarity">
    <text evidence="1">Belongs to the cytochrome b5 family. MAPR subfamily.</text>
</comment>
<dbReference type="PANTHER" id="PTHR10281">
    <property type="entry name" value="MEMBRANE-ASSOCIATED PROGESTERONE RECEPTOR COMPONENT-RELATED"/>
    <property type="match status" value="1"/>
</dbReference>
<proteinExistence type="inferred from homology"/>
<dbReference type="AlphaFoldDB" id="A0AAN9UVM9"/>
<dbReference type="PANTHER" id="PTHR10281:SF76">
    <property type="entry name" value="CALCUTTA CUP-RELATED"/>
    <property type="match status" value="1"/>
</dbReference>
<dbReference type="Gene3D" id="3.10.120.10">
    <property type="entry name" value="Cytochrome b5-like heme/steroid binding domain"/>
    <property type="match status" value="1"/>
</dbReference>
<evidence type="ECO:0000256" key="2">
    <source>
        <dbReference type="SAM" id="MobiDB-lite"/>
    </source>
</evidence>
<dbReference type="GO" id="GO:0012505">
    <property type="term" value="C:endomembrane system"/>
    <property type="evidence" value="ECO:0007669"/>
    <property type="project" value="TreeGrafter"/>
</dbReference>
<dbReference type="Pfam" id="PF00173">
    <property type="entry name" value="Cyt-b5"/>
    <property type="match status" value="1"/>
</dbReference>
<organism evidence="4 5">
    <name type="scientific">Diatrype stigma</name>
    <dbReference type="NCBI Taxonomy" id="117547"/>
    <lineage>
        <taxon>Eukaryota</taxon>
        <taxon>Fungi</taxon>
        <taxon>Dikarya</taxon>
        <taxon>Ascomycota</taxon>
        <taxon>Pezizomycotina</taxon>
        <taxon>Sordariomycetes</taxon>
        <taxon>Xylariomycetidae</taxon>
        <taxon>Xylariales</taxon>
        <taxon>Diatrypaceae</taxon>
        <taxon>Diatrype</taxon>
    </lineage>
</organism>
<evidence type="ECO:0000256" key="1">
    <source>
        <dbReference type="ARBA" id="ARBA00038357"/>
    </source>
</evidence>
<dbReference type="GO" id="GO:0016020">
    <property type="term" value="C:membrane"/>
    <property type="evidence" value="ECO:0007669"/>
    <property type="project" value="TreeGrafter"/>
</dbReference>
<dbReference type="FunFam" id="3.10.120.10:FF:000018">
    <property type="entry name" value="Heme/steroid binding domain protein, putative"/>
    <property type="match status" value="1"/>
</dbReference>
<dbReference type="EMBL" id="JAKJXP020000007">
    <property type="protein sequence ID" value="KAK7756414.1"/>
    <property type="molecule type" value="Genomic_DNA"/>
</dbReference>
<gene>
    <name evidence="4" type="ORF">SLS62_001640</name>
</gene>
<feature type="region of interest" description="Disordered" evidence="2">
    <location>
        <begin position="1"/>
        <end position="36"/>
    </location>
</feature>
<dbReference type="Proteomes" id="UP001320420">
    <property type="component" value="Unassembled WGS sequence"/>
</dbReference>
<comment type="caution">
    <text evidence="4">The sequence shown here is derived from an EMBL/GenBank/DDBJ whole genome shotgun (WGS) entry which is preliminary data.</text>
</comment>
<evidence type="ECO:0000313" key="5">
    <source>
        <dbReference type="Proteomes" id="UP001320420"/>
    </source>
</evidence>
<dbReference type="InterPro" id="IPR050577">
    <property type="entry name" value="MAPR/NEUFC/NENF-like"/>
</dbReference>
<keyword evidence="5" id="KW-1185">Reference proteome</keyword>
<feature type="domain" description="Cytochrome b5 heme-binding" evidence="3">
    <location>
        <begin position="115"/>
        <end position="193"/>
    </location>
</feature>
<dbReference type="InterPro" id="IPR036400">
    <property type="entry name" value="Cyt_B5-like_heme/steroid_sf"/>
</dbReference>
<sequence>MPETRGSVRNRKAGGKPVKPAAEAVVEEVDTDEAEEIEATRVEKKRRTARERVVDEDDYSPWLDVLRVLSFLVIASCGLSYLVSGGESFTWGLRHPPKYLDIAWWKAQWHGPVYMTLEELAEFDGRNESKPLYLAINGTIYDVSSNRRIYGPGGGYSYFAGTDAARSFVTGCFAEDRTADMRGAEEMYLPLDDPETDARYWTEAELEELRRREREDALRRVHDGLDHWVRFFANSPKYPQVGYVRRDPDWLEKEPRKTLCDAAAKGRKKRKAPEGK</sequence>
<feature type="compositionally biased region" description="Acidic residues" evidence="2">
    <location>
        <begin position="25"/>
        <end position="36"/>
    </location>
</feature>
<protein>
    <recommendedName>
        <fullName evidence="3">Cytochrome b5 heme-binding domain-containing protein</fullName>
    </recommendedName>
</protein>
<accession>A0AAN9UVM9</accession>
<evidence type="ECO:0000259" key="3">
    <source>
        <dbReference type="SMART" id="SM01117"/>
    </source>
</evidence>
<reference evidence="4 5" key="1">
    <citation type="submission" date="2024-02" db="EMBL/GenBank/DDBJ databases">
        <title>De novo assembly and annotation of 12 fungi associated with fruit tree decline syndrome in Ontario, Canada.</title>
        <authorList>
            <person name="Sulman M."/>
            <person name="Ellouze W."/>
            <person name="Ilyukhin E."/>
        </authorList>
    </citation>
    <scope>NUCLEOTIDE SEQUENCE [LARGE SCALE GENOMIC DNA]</scope>
    <source>
        <strain evidence="4 5">M11/M66-122</strain>
    </source>
</reference>
<evidence type="ECO:0000313" key="4">
    <source>
        <dbReference type="EMBL" id="KAK7756414.1"/>
    </source>
</evidence>
<name>A0AAN9UVM9_9PEZI</name>